<sequence length="62" mass="7316">MYARRLRESEKDVFKLEKALLEKTRGVETAMAVARRQIAWQEERYGELLKECERLRANGSSD</sequence>
<reference evidence="1" key="1">
    <citation type="submission" date="2017-04" db="EMBL/GenBank/DDBJ databases">
        <title>Population genomics of picophytoplankton unveils novel chromosome hypervariability.</title>
        <authorList>
            <consortium name="DOE Joint Genome Institute"/>
            <person name="Blanc-Mathieu R."/>
            <person name="Krasovec M."/>
            <person name="Hebrard M."/>
            <person name="Yau S."/>
            <person name="Desgranges E."/>
            <person name="Martin J."/>
            <person name="Schackwitz W."/>
            <person name="Kuo A."/>
            <person name="Salin G."/>
            <person name="Donnadieu C."/>
            <person name="Desdevises Y."/>
            <person name="Sanchez-Ferandin S."/>
            <person name="Moreau H."/>
            <person name="Rivals E."/>
            <person name="Grigoriev I.V."/>
            <person name="Grimsley N."/>
            <person name="Eyre-Walker A."/>
            <person name="Piganeau G."/>
        </authorList>
    </citation>
    <scope>NUCLEOTIDE SEQUENCE [LARGE SCALE GENOMIC DNA]</scope>
    <source>
        <strain evidence="1">RCC 1115</strain>
    </source>
</reference>
<protein>
    <submittedName>
        <fullName evidence="1">Uncharacterized protein</fullName>
    </submittedName>
</protein>
<accession>A0A1Y5IEA7</accession>
<name>A0A1Y5IEA7_OSTTA</name>
<gene>
    <name evidence="1" type="ORF">BE221DRAFT_190134</name>
</gene>
<dbReference type="Proteomes" id="UP000195557">
    <property type="component" value="Unassembled WGS sequence"/>
</dbReference>
<dbReference type="AlphaFoldDB" id="A0A1Y5IEA7"/>
<organism evidence="1">
    <name type="scientific">Ostreococcus tauri</name>
    <name type="common">Marine green alga</name>
    <dbReference type="NCBI Taxonomy" id="70448"/>
    <lineage>
        <taxon>Eukaryota</taxon>
        <taxon>Viridiplantae</taxon>
        <taxon>Chlorophyta</taxon>
        <taxon>Mamiellophyceae</taxon>
        <taxon>Mamiellales</taxon>
        <taxon>Bathycoccaceae</taxon>
        <taxon>Ostreococcus</taxon>
    </lineage>
</organism>
<proteinExistence type="predicted"/>
<evidence type="ECO:0000313" key="1">
    <source>
        <dbReference type="EMBL" id="OUS47821.1"/>
    </source>
</evidence>
<dbReference type="EMBL" id="KZ155776">
    <property type="protein sequence ID" value="OUS47821.1"/>
    <property type="molecule type" value="Genomic_DNA"/>
</dbReference>